<dbReference type="PROSITE" id="PS00108">
    <property type="entry name" value="PROTEIN_KINASE_ST"/>
    <property type="match status" value="1"/>
</dbReference>
<evidence type="ECO:0000256" key="4">
    <source>
        <dbReference type="ARBA" id="ARBA00022692"/>
    </source>
</evidence>
<feature type="binding site" evidence="12">
    <location>
        <position position="351"/>
    </location>
    <ligand>
        <name>ATP</name>
        <dbReference type="ChEBI" id="CHEBI:30616"/>
    </ligand>
</feature>
<keyword evidence="11" id="KW-0325">Glycoprotein</keyword>
<dbReference type="SMART" id="SM00220">
    <property type="entry name" value="S_TKc"/>
    <property type="match status" value="1"/>
</dbReference>
<dbReference type="Gene3D" id="1.10.510.10">
    <property type="entry name" value="Transferase(Phosphotransferase) domain 1"/>
    <property type="match status" value="1"/>
</dbReference>
<evidence type="ECO:0000256" key="11">
    <source>
        <dbReference type="ARBA" id="ARBA00023180"/>
    </source>
</evidence>
<keyword evidence="4 14" id="KW-0812">Transmembrane</keyword>
<evidence type="ECO:0000256" key="9">
    <source>
        <dbReference type="ARBA" id="ARBA00022989"/>
    </source>
</evidence>
<evidence type="ECO:0000256" key="1">
    <source>
        <dbReference type="ARBA" id="ARBA00004479"/>
    </source>
</evidence>
<dbReference type="FunFam" id="1.10.510.10:FF:000590">
    <property type="entry name" value="PR5-like receptor kinase"/>
    <property type="match status" value="1"/>
</dbReference>
<sequence length="643" mass="73411">MASAFLFLCCLMTFHLAQSEGNTQSNCNDEFECGGLGAMKFPFTNSSNPECGLCRFDCHTKPYPKIVLGGQKYDALVKKGDFFLISDPKLQEYLDNKSCKSFYRNFSFPNSPLISFQIVPNLTLYRCKHSHDNTIQKTNDSFFKDFDRYTECEGFNVYYHHPKKTILGNTSAKISGKLPEHCSLVQLPIPLPTPSKPYAGDLFELLTSNSLLNWELSKNCLECHAKGGKCSVGGEHEYSCFKDVRNLTHLRTTWFMVATGAVLFTVGLLVLLFCFRKKILWYKRLRFWESNAEDHQKVEEFLKNYGSYALNRYNYTDIKRITSHFRSKLGQGGFGNVYRGSLRNGNQVAVKILNKLKGSGEDFINEVASISRTSHVNIVSLVGFCFEGHKRALVYEFMPNGSLEKFIYEERSDSVRQLGWPILYKITLGIARGLEYLHRGCNTRILHFDIKPHNILLDEDFCPKISDFGLAKLCMKKESIVSMLGARGTIGYIAPEIVCRNLGGISHKSDVYSYGMMVLEMVGGRKNVDVGVDRTSEIYFPHWLYQRIELGEELQLTGIMNEEENECARKMVIASLWCIQTDPSNRPSMSKVLEMLEGKLDSLQMPPKPYLYSPSRTEQQRHEERWSISSICQYPEAEADDEN</sequence>
<comment type="caution">
    <text evidence="17">The sequence shown here is derived from an EMBL/GenBank/DDBJ whole genome shotgun (WGS) entry which is preliminary data.</text>
</comment>
<name>A0ABD2RXY3_9SOLN</name>
<evidence type="ECO:0000256" key="15">
    <source>
        <dbReference type="SAM" id="SignalP"/>
    </source>
</evidence>
<evidence type="ECO:0000313" key="17">
    <source>
        <dbReference type="EMBL" id="KAL3336769.1"/>
    </source>
</evidence>
<evidence type="ECO:0000259" key="16">
    <source>
        <dbReference type="PROSITE" id="PS50011"/>
    </source>
</evidence>
<feature type="signal peptide" evidence="15">
    <location>
        <begin position="1"/>
        <end position="19"/>
    </location>
</feature>
<dbReference type="PROSITE" id="PS50011">
    <property type="entry name" value="PROTEIN_KINASE_DOM"/>
    <property type="match status" value="1"/>
</dbReference>
<dbReference type="InterPro" id="IPR000719">
    <property type="entry name" value="Prot_kinase_dom"/>
</dbReference>
<evidence type="ECO:0000256" key="2">
    <source>
        <dbReference type="ARBA" id="ARBA00022527"/>
    </source>
</evidence>
<evidence type="ECO:0000256" key="3">
    <source>
        <dbReference type="ARBA" id="ARBA00022679"/>
    </source>
</evidence>
<evidence type="ECO:0000256" key="12">
    <source>
        <dbReference type="PROSITE-ProRule" id="PRU10141"/>
    </source>
</evidence>
<dbReference type="Gene3D" id="3.30.200.20">
    <property type="entry name" value="Phosphorylase Kinase, domain 1"/>
    <property type="match status" value="1"/>
</dbReference>
<keyword evidence="2" id="KW-0723">Serine/threonine-protein kinase</keyword>
<evidence type="ECO:0000256" key="6">
    <source>
        <dbReference type="ARBA" id="ARBA00022741"/>
    </source>
</evidence>
<dbReference type="PROSITE" id="PS00107">
    <property type="entry name" value="PROTEIN_KINASE_ATP"/>
    <property type="match status" value="1"/>
</dbReference>
<dbReference type="InterPro" id="IPR011009">
    <property type="entry name" value="Kinase-like_dom_sf"/>
</dbReference>
<dbReference type="InterPro" id="IPR045874">
    <property type="entry name" value="LRK10/LRL21-25-like"/>
</dbReference>
<dbReference type="PANTHER" id="PTHR27009">
    <property type="entry name" value="RUST RESISTANCE KINASE LR10-RELATED"/>
    <property type="match status" value="1"/>
</dbReference>
<gene>
    <name evidence="17" type="ORF">AABB24_029442</name>
</gene>
<evidence type="ECO:0000256" key="10">
    <source>
        <dbReference type="ARBA" id="ARBA00023136"/>
    </source>
</evidence>
<evidence type="ECO:0000256" key="8">
    <source>
        <dbReference type="ARBA" id="ARBA00022840"/>
    </source>
</evidence>
<dbReference type="FunFam" id="3.30.200.20:FF:000178">
    <property type="entry name" value="serine/threonine-protein kinase PBS1-like"/>
    <property type="match status" value="1"/>
</dbReference>
<dbReference type="Proteomes" id="UP001627284">
    <property type="component" value="Unassembled WGS sequence"/>
</dbReference>
<reference evidence="17 18" key="1">
    <citation type="submission" date="2024-05" db="EMBL/GenBank/DDBJ databases">
        <title>De novo assembly of an allotetraploid wild potato.</title>
        <authorList>
            <person name="Hosaka A.J."/>
        </authorList>
    </citation>
    <scope>NUCLEOTIDE SEQUENCE [LARGE SCALE GENOMIC DNA]</scope>
    <source>
        <tissue evidence="17">Young leaves</tissue>
    </source>
</reference>
<dbReference type="Pfam" id="PF07714">
    <property type="entry name" value="PK_Tyr_Ser-Thr"/>
    <property type="match status" value="1"/>
</dbReference>
<keyword evidence="9 14" id="KW-1133">Transmembrane helix</keyword>
<feature type="domain" description="Protein kinase" evidence="16">
    <location>
        <begin position="323"/>
        <end position="611"/>
    </location>
</feature>
<dbReference type="InterPro" id="IPR008271">
    <property type="entry name" value="Ser/Thr_kinase_AS"/>
</dbReference>
<evidence type="ECO:0000313" key="18">
    <source>
        <dbReference type="Proteomes" id="UP001627284"/>
    </source>
</evidence>
<dbReference type="SUPFAM" id="SSF56112">
    <property type="entry name" value="Protein kinase-like (PK-like)"/>
    <property type="match status" value="1"/>
</dbReference>
<dbReference type="GO" id="GO:0005524">
    <property type="term" value="F:ATP binding"/>
    <property type="evidence" value="ECO:0007669"/>
    <property type="project" value="UniProtKB-UniRule"/>
</dbReference>
<keyword evidence="3" id="KW-0808">Transferase</keyword>
<evidence type="ECO:0000256" key="14">
    <source>
        <dbReference type="SAM" id="Phobius"/>
    </source>
</evidence>
<keyword evidence="5 15" id="KW-0732">Signal</keyword>
<evidence type="ECO:0000256" key="5">
    <source>
        <dbReference type="ARBA" id="ARBA00022729"/>
    </source>
</evidence>
<keyword evidence="10 14" id="KW-0472">Membrane</keyword>
<feature type="chain" id="PRO_5044745406" description="Protein kinase domain-containing protein" evidence="15">
    <location>
        <begin position="20"/>
        <end position="643"/>
    </location>
</feature>
<proteinExistence type="predicted"/>
<keyword evidence="18" id="KW-1185">Reference proteome</keyword>
<dbReference type="GO" id="GO:0004674">
    <property type="term" value="F:protein serine/threonine kinase activity"/>
    <property type="evidence" value="ECO:0007669"/>
    <property type="project" value="UniProtKB-KW"/>
</dbReference>
<dbReference type="InterPro" id="IPR017441">
    <property type="entry name" value="Protein_kinase_ATP_BS"/>
</dbReference>
<dbReference type="GO" id="GO:0016020">
    <property type="term" value="C:membrane"/>
    <property type="evidence" value="ECO:0007669"/>
    <property type="project" value="UniProtKB-SubCell"/>
</dbReference>
<keyword evidence="6 12" id="KW-0547">Nucleotide-binding</keyword>
<dbReference type="AlphaFoldDB" id="A0ABD2RXY3"/>
<protein>
    <recommendedName>
        <fullName evidence="16">Protein kinase domain-containing protein</fullName>
    </recommendedName>
</protein>
<feature type="transmembrane region" description="Helical" evidence="14">
    <location>
        <begin position="254"/>
        <end position="275"/>
    </location>
</feature>
<organism evidence="17 18">
    <name type="scientific">Solanum stoloniferum</name>
    <dbReference type="NCBI Taxonomy" id="62892"/>
    <lineage>
        <taxon>Eukaryota</taxon>
        <taxon>Viridiplantae</taxon>
        <taxon>Streptophyta</taxon>
        <taxon>Embryophyta</taxon>
        <taxon>Tracheophyta</taxon>
        <taxon>Spermatophyta</taxon>
        <taxon>Magnoliopsida</taxon>
        <taxon>eudicotyledons</taxon>
        <taxon>Gunneridae</taxon>
        <taxon>Pentapetalae</taxon>
        <taxon>asterids</taxon>
        <taxon>lamiids</taxon>
        <taxon>Solanales</taxon>
        <taxon>Solanaceae</taxon>
        <taxon>Solanoideae</taxon>
        <taxon>Solaneae</taxon>
        <taxon>Solanum</taxon>
    </lineage>
</organism>
<accession>A0ABD2RXY3</accession>
<dbReference type="InterPro" id="IPR001245">
    <property type="entry name" value="Ser-Thr/Tyr_kinase_cat_dom"/>
</dbReference>
<dbReference type="EMBL" id="JBJKTR010000017">
    <property type="protein sequence ID" value="KAL3336769.1"/>
    <property type="molecule type" value="Genomic_DNA"/>
</dbReference>
<comment type="subcellular location">
    <subcellularLocation>
        <location evidence="1">Membrane</location>
        <topology evidence="1">Single-pass type I membrane protein</topology>
    </subcellularLocation>
</comment>
<feature type="region of interest" description="Disordered" evidence="13">
    <location>
        <begin position="606"/>
        <end position="626"/>
    </location>
</feature>
<evidence type="ECO:0000256" key="7">
    <source>
        <dbReference type="ARBA" id="ARBA00022777"/>
    </source>
</evidence>
<keyword evidence="8 12" id="KW-0067">ATP-binding</keyword>
<keyword evidence="7" id="KW-0418">Kinase</keyword>
<evidence type="ECO:0000256" key="13">
    <source>
        <dbReference type="SAM" id="MobiDB-lite"/>
    </source>
</evidence>